<accession>A0A6A6I1R0</accession>
<dbReference type="Pfam" id="PF12813">
    <property type="entry name" value="XPG_I_2"/>
    <property type="match status" value="1"/>
</dbReference>
<dbReference type="AlphaFoldDB" id="A0A6A6I1R0"/>
<dbReference type="InterPro" id="IPR039436">
    <property type="entry name" value="Asteroid_dom"/>
</dbReference>
<evidence type="ECO:0000313" key="4">
    <source>
        <dbReference type="Proteomes" id="UP000800094"/>
    </source>
</evidence>
<gene>
    <name evidence="3" type="ORF">BU26DRAFT_464687</name>
</gene>
<feature type="non-terminal residue" evidence="3">
    <location>
        <position position="533"/>
    </location>
</feature>
<evidence type="ECO:0000313" key="3">
    <source>
        <dbReference type="EMBL" id="KAF2244434.1"/>
    </source>
</evidence>
<dbReference type="GeneID" id="54578502"/>
<dbReference type="OrthoDB" id="5297549at2759"/>
<dbReference type="InterPro" id="IPR026832">
    <property type="entry name" value="Asteroid"/>
</dbReference>
<dbReference type="SUPFAM" id="SSF88723">
    <property type="entry name" value="PIN domain-like"/>
    <property type="match status" value="1"/>
</dbReference>
<organism evidence="3 4">
    <name type="scientific">Trematosphaeria pertusa</name>
    <dbReference type="NCBI Taxonomy" id="390896"/>
    <lineage>
        <taxon>Eukaryota</taxon>
        <taxon>Fungi</taxon>
        <taxon>Dikarya</taxon>
        <taxon>Ascomycota</taxon>
        <taxon>Pezizomycotina</taxon>
        <taxon>Dothideomycetes</taxon>
        <taxon>Pleosporomycetidae</taxon>
        <taxon>Pleosporales</taxon>
        <taxon>Massarineae</taxon>
        <taxon>Trematosphaeriaceae</taxon>
        <taxon>Trematosphaeria</taxon>
    </lineage>
</organism>
<dbReference type="PANTHER" id="PTHR15665">
    <property type="entry name" value="ASTEROID PROTEIN"/>
    <property type="match status" value="1"/>
</dbReference>
<protein>
    <recommendedName>
        <fullName evidence="2">Asteroid domain-containing protein</fullName>
    </recommendedName>
</protein>
<sequence>MGIAGLARRLEPYGARYAPKDLDGYYAIVDGPSLAYHAHQLALAAVARQSRLPSYADINTEAIRWLKALEDINIKVSAILFDGALPETKRDERVRRLERNNRQIRELRILYPTQGCPIPARLGSVSYSFLAPALREALNDSGYASVTSIVPGEADDWCTPYANDSPRSIVFSDDTDLLLFDYPAESLVVFFRNVELWPEPKFKGYSPAKIRQSLRLASLVPLAYSIVQEPSHTFMALLQEAQSIDTESEHYLDFSRRYSGQSIAPAYSSKNSELRTMLQHLDVRISEFAHQALDVTLAPTIYLPLLVEDANQASAWNIGQDIRLLAYSLLALDRVMVQEYKRKAQATTVQDLKPLSPKDAHAAAAVLQQNVETWLQWMDGRQVPQEFIWPLVATNLVLVDLQRPPRIPLLMRVLEGDFDNTWDFVHLTARIQAALYSLRFLKQCIAVWTATRRTSSKPLEEALRKLQQDLASMPTIAELFIVPGQEKKSHNKHELLREVLQEIYASLNIEIPAEQISNRKLKKQKREAERKDK</sequence>
<dbReference type="PANTHER" id="PTHR15665:SF1">
    <property type="entry name" value="PROTEIN ASTEROID HOMOLOG 1"/>
    <property type="match status" value="1"/>
</dbReference>
<dbReference type="Proteomes" id="UP000800094">
    <property type="component" value="Unassembled WGS sequence"/>
</dbReference>
<proteinExistence type="inferred from homology"/>
<comment type="similarity">
    <text evidence="1">Belongs to the asteroid family.</text>
</comment>
<dbReference type="RefSeq" id="XP_033679438.1">
    <property type="nucleotide sequence ID" value="XM_033825172.1"/>
</dbReference>
<evidence type="ECO:0000256" key="1">
    <source>
        <dbReference type="ARBA" id="ARBA00007398"/>
    </source>
</evidence>
<feature type="domain" description="Asteroid" evidence="2">
    <location>
        <begin position="127"/>
        <end position="348"/>
    </location>
</feature>
<dbReference type="Gene3D" id="3.40.50.1010">
    <property type="entry name" value="5'-nuclease"/>
    <property type="match status" value="1"/>
</dbReference>
<dbReference type="EMBL" id="ML987203">
    <property type="protein sequence ID" value="KAF2244434.1"/>
    <property type="molecule type" value="Genomic_DNA"/>
</dbReference>
<dbReference type="InterPro" id="IPR029060">
    <property type="entry name" value="PIN-like_dom_sf"/>
</dbReference>
<keyword evidence="4" id="KW-1185">Reference proteome</keyword>
<name>A0A6A6I1R0_9PLEO</name>
<evidence type="ECO:0000259" key="2">
    <source>
        <dbReference type="Pfam" id="PF12813"/>
    </source>
</evidence>
<reference evidence="3" key="1">
    <citation type="journal article" date="2020" name="Stud. Mycol.">
        <title>101 Dothideomycetes genomes: a test case for predicting lifestyles and emergence of pathogens.</title>
        <authorList>
            <person name="Haridas S."/>
            <person name="Albert R."/>
            <person name="Binder M."/>
            <person name="Bloem J."/>
            <person name="Labutti K."/>
            <person name="Salamov A."/>
            <person name="Andreopoulos B."/>
            <person name="Baker S."/>
            <person name="Barry K."/>
            <person name="Bills G."/>
            <person name="Bluhm B."/>
            <person name="Cannon C."/>
            <person name="Castanera R."/>
            <person name="Culley D."/>
            <person name="Daum C."/>
            <person name="Ezra D."/>
            <person name="Gonzalez J."/>
            <person name="Henrissat B."/>
            <person name="Kuo A."/>
            <person name="Liang C."/>
            <person name="Lipzen A."/>
            <person name="Lutzoni F."/>
            <person name="Magnuson J."/>
            <person name="Mondo S."/>
            <person name="Nolan M."/>
            <person name="Ohm R."/>
            <person name="Pangilinan J."/>
            <person name="Park H.-J."/>
            <person name="Ramirez L."/>
            <person name="Alfaro M."/>
            <person name="Sun H."/>
            <person name="Tritt A."/>
            <person name="Yoshinaga Y."/>
            <person name="Zwiers L.-H."/>
            <person name="Turgeon B."/>
            <person name="Goodwin S."/>
            <person name="Spatafora J."/>
            <person name="Crous P."/>
            <person name="Grigoriev I."/>
        </authorList>
    </citation>
    <scope>NUCLEOTIDE SEQUENCE</scope>
    <source>
        <strain evidence="3">CBS 122368</strain>
    </source>
</reference>